<evidence type="ECO:0000256" key="5">
    <source>
        <dbReference type="ARBA" id="ARBA00023274"/>
    </source>
</evidence>
<dbReference type="GO" id="GO:0022627">
    <property type="term" value="C:cytosolic small ribosomal subunit"/>
    <property type="evidence" value="ECO:0007669"/>
    <property type="project" value="UniProtKB-UniRule"/>
</dbReference>
<keyword evidence="2 6" id="KW-0699">rRNA-binding</keyword>
<accession>A0A432GJI2</accession>
<dbReference type="PANTHER" id="PTHR10744:SF1">
    <property type="entry name" value="SMALL RIBOSOMAL SUBUNIT PROTEIN US17M"/>
    <property type="match status" value="1"/>
</dbReference>
<dbReference type="GO" id="GO:0003735">
    <property type="term" value="F:structural constituent of ribosome"/>
    <property type="evidence" value="ECO:0007669"/>
    <property type="project" value="UniProtKB-UniRule"/>
</dbReference>
<evidence type="ECO:0000313" key="14">
    <source>
        <dbReference type="Proteomes" id="UP000286732"/>
    </source>
</evidence>
<dbReference type="Proteomes" id="UP000287917">
    <property type="component" value="Unassembled WGS sequence"/>
</dbReference>
<dbReference type="Proteomes" id="UP000286732">
    <property type="component" value="Unassembled WGS sequence"/>
</dbReference>
<dbReference type="GO" id="GO:0019843">
    <property type="term" value="F:rRNA binding"/>
    <property type="evidence" value="ECO:0007669"/>
    <property type="project" value="UniProtKB-UniRule"/>
</dbReference>
<dbReference type="InterPro" id="IPR019979">
    <property type="entry name" value="Ribosomal_uS17_CS"/>
</dbReference>
<dbReference type="Proteomes" id="UP000287176">
    <property type="component" value="Unassembled WGS sequence"/>
</dbReference>
<dbReference type="Proteomes" id="UP000288322">
    <property type="component" value="Unassembled WGS sequence"/>
</dbReference>
<dbReference type="PANTHER" id="PTHR10744">
    <property type="entry name" value="40S RIBOSOMAL PROTEIN S11 FAMILY MEMBER"/>
    <property type="match status" value="1"/>
</dbReference>
<evidence type="ECO:0000313" key="15">
    <source>
        <dbReference type="Proteomes" id="UP000286801"/>
    </source>
</evidence>
<dbReference type="Pfam" id="PF00366">
    <property type="entry name" value="Ribosomal_S17"/>
    <property type="match status" value="1"/>
</dbReference>
<evidence type="ECO:0000256" key="7">
    <source>
        <dbReference type="RuleBase" id="RU003872"/>
    </source>
</evidence>
<comment type="similarity">
    <text evidence="1 6 7">Belongs to the universal ribosomal protein uS17 family.</text>
</comment>
<dbReference type="InterPro" id="IPR019984">
    <property type="entry name" value="Ribosomal_uS17_bact/chlr"/>
</dbReference>
<protein>
    <recommendedName>
        <fullName evidence="6">Small ribosomal subunit protein uS17</fullName>
    </recommendedName>
</protein>
<keyword evidence="4 6" id="KW-0689">Ribosomal protein</keyword>
<dbReference type="EMBL" id="QNZI01000172">
    <property type="protein sequence ID" value="RTZ84099.1"/>
    <property type="molecule type" value="Genomic_DNA"/>
</dbReference>
<evidence type="ECO:0000256" key="2">
    <source>
        <dbReference type="ARBA" id="ARBA00022730"/>
    </source>
</evidence>
<sequence length="79" mass="9313">MSTLKLQSGIVVSNKMDKSIVVKIERKIKHPLYKKTIKRSKKYIAHDEQNECKVGDLVQIAECRPLSRRKRYRLFKPSK</sequence>
<dbReference type="EMBL" id="QNZJ01000025">
    <property type="protein sequence ID" value="RTZ88726.1"/>
    <property type="molecule type" value="Genomic_DNA"/>
</dbReference>
<evidence type="ECO:0000313" key="9">
    <source>
        <dbReference type="EMBL" id="RTZ80419.1"/>
    </source>
</evidence>
<evidence type="ECO:0000256" key="1">
    <source>
        <dbReference type="ARBA" id="ARBA00010254"/>
    </source>
</evidence>
<dbReference type="CDD" id="cd00364">
    <property type="entry name" value="Ribosomal_uS17"/>
    <property type="match status" value="1"/>
</dbReference>
<dbReference type="HAMAP" id="MF_01345_B">
    <property type="entry name" value="Ribosomal_uS17_B"/>
    <property type="match status" value="1"/>
</dbReference>
<proteinExistence type="inferred from homology"/>
<dbReference type="GO" id="GO:0006412">
    <property type="term" value="P:translation"/>
    <property type="evidence" value="ECO:0007669"/>
    <property type="project" value="UniProtKB-UniRule"/>
</dbReference>
<dbReference type="Proteomes" id="UP000286801">
    <property type="component" value="Unassembled WGS sequence"/>
</dbReference>
<evidence type="ECO:0000256" key="6">
    <source>
        <dbReference type="HAMAP-Rule" id="MF_01345"/>
    </source>
</evidence>
<evidence type="ECO:0000313" key="10">
    <source>
        <dbReference type="EMBL" id="RTZ83999.1"/>
    </source>
</evidence>
<dbReference type="InterPro" id="IPR000266">
    <property type="entry name" value="Ribosomal_uS17"/>
</dbReference>
<dbReference type="Proteomes" id="UP000287719">
    <property type="component" value="Unassembled WGS sequence"/>
</dbReference>
<evidence type="ECO:0000313" key="16">
    <source>
        <dbReference type="Proteomes" id="UP000287176"/>
    </source>
</evidence>
<evidence type="ECO:0000256" key="3">
    <source>
        <dbReference type="ARBA" id="ARBA00022884"/>
    </source>
</evidence>
<dbReference type="EMBL" id="QNZH01000229">
    <property type="protein sequence ID" value="RTZ88385.1"/>
    <property type="molecule type" value="Genomic_DNA"/>
</dbReference>
<gene>
    <name evidence="6 11" type="primary">rpsQ</name>
    <name evidence="12" type="ORF">DSY93_08490</name>
    <name evidence="11" type="ORF">DSY94_06810</name>
    <name evidence="13" type="ORF">DSY95_00700</name>
    <name evidence="10" type="ORF">DSY96_07070</name>
    <name evidence="9" type="ORF">DSY97_03260</name>
    <name evidence="8" type="ORF">DSY98_08370</name>
</gene>
<dbReference type="Gene3D" id="2.40.50.140">
    <property type="entry name" value="Nucleic acid-binding proteins"/>
    <property type="match status" value="1"/>
</dbReference>
<dbReference type="NCBIfam" id="TIGR03635">
    <property type="entry name" value="uS17_bact"/>
    <property type="match status" value="1"/>
</dbReference>
<evidence type="ECO:0000313" key="13">
    <source>
        <dbReference type="EMBL" id="RTZ88726.1"/>
    </source>
</evidence>
<dbReference type="EMBL" id="QNZK01000243">
    <property type="protein sequence ID" value="RTZ83999.1"/>
    <property type="molecule type" value="Genomic_DNA"/>
</dbReference>
<keyword evidence="5 6" id="KW-0687">Ribonucleoprotein</keyword>
<organism evidence="11 16">
    <name type="scientific">SAR324 cluster bacterium</name>
    <dbReference type="NCBI Taxonomy" id="2024889"/>
    <lineage>
        <taxon>Bacteria</taxon>
        <taxon>Deltaproteobacteria</taxon>
        <taxon>SAR324 cluster</taxon>
    </lineage>
</organism>
<dbReference type="NCBIfam" id="NF004123">
    <property type="entry name" value="PRK05610.1"/>
    <property type="match status" value="1"/>
</dbReference>
<evidence type="ECO:0000313" key="12">
    <source>
        <dbReference type="EMBL" id="RTZ88385.1"/>
    </source>
</evidence>
<comment type="caution">
    <text evidence="11">The sequence shown here is derived from an EMBL/GenBank/DDBJ whole genome shotgun (WGS) entry which is preliminary data.</text>
</comment>
<keyword evidence="3 6" id="KW-0694">RNA-binding</keyword>
<dbReference type="SUPFAM" id="SSF50249">
    <property type="entry name" value="Nucleic acid-binding proteins"/>
    <property type="match status" value="1"/>
</dbReference>
<dbReference type="EMBL" id="QNZL01000088">
    <property type="protein sequence ID" value="RTZ80419.1"/>
    <property type="molecule type" value="Genomic_DNA"/>
</dbReference>
<name>A0A432GJI2_9DELT</name>
<dbReference type="PROSITE" id="PS00056">
    <property type="entry name" value="RIBOSOMAL_S17"/>
    <property type="match status" value="1"/>
</dbReference>
<comment type="function">
    <text evidence="6">One of the primary rRNA binding proteins, it binds specifically to the 5'-end of 16S ribosomal RNA.</text>
</comment>
<dbReference type="EMBL" id="QNZM01000325">
    <property type="protein sequence ID" value="RTZ77794.1"/>
    <property type="molecule type" value="Genomic_DNA"/>
</dbReference>
<evidence type="ECO:0000313" key="11">
    <source>
        <dbReference type="EMBL" id="RTZ84099.1"/>
    </source>
</evidence>
<dbReference type="PRINTS" id="PR00973">
    <property type="entry name" value="RIBOSOMALS17"/>
</dbReference>
<comment type="subunit">
    <text evidence="6">Part of the 30S ribosomal subunit.</text>
</comment>
<dbReference type="AlphaFoldDB" id="A0A432GJI2"/>
<evidence type="ECO:0000313" key="8">
    <source>
        <dbReference type="EMBL" id="RTZ77794.1"/>
    </source>
</evidence>
<reference evidence="14 15" key="1">
    <citation type="submission" date="2018-06" db="EMBL/GenBank/DDBJ databases">
        <title>Combined omics and stable isotope probing to characterize newly discovered Mariana Back-Arc vent microbial communities.</title>
        <authorList>
            <person name="Trembath-Reichert E."/>
            <person name="Huber J.A."/>
        </authorList>
    </citation>
    <scope>NUCLEOTIDE SEQUENCE [LARGE SCALE GENOMIC DNA]</scope>
    <source>
        <strain evidence="12">MAG 151</strain>
        <strain evidence="11">MAG 24</strain>
        <strain evidence="13">MAG 54</strain>
        <strain evidence="10">MAG 58</strain>
        <strain evidence="9">MAG 63_1</strain>
        <strain evidence="8">MAG 63_2</strain>
    </source>
</reference>
<evidence type="ECO:0000256" key="4">
    <source>
        <dbReference type="ARBA" id="ARBA00022980"/>
    </source>
</evidence>
<dbReference type="InterPro" id="IPR012340">
    <property type="entry name" value="NA-bd_OB-fold"/>
</dbReference>